<dbReference type="SUPFAM" id="SSF50998">
    <property type="entry name" value="Quinoprotein alcohol dehydrogenase-like"/>
    <property type="match status" value="1"/>
</dbReference>
<accession>A0A562V1Z4</accession>
<dbReference type="InterPro" id="IPR002372">
    <property type="entry name" value="PQQ_rpt_dom"/>
</dbReference>
<keyword evidence="4" id="KW-1185">Reference proteome</keyword>
<evidence type="ECO:0000259" key="2">
    <source>
        <dbReference type="Pfam" id="PF13360"/>
    </source>
</evidence>
<comment type="caution">
    <text evidence="3">The sequence shown here is derived from an EMBL/GenBank/DDBJ whole genome shotgun (WGS) entry which is preliminary data.</text>
</comment>
<dbReference type="EMBL" id="VLLL01000006">
    <property type="protein sequence ID" value="TWJ11827.1"/>
    <property type="molecule type" value="Genomic_DNA"/>
</dbReference>
<evidence type="ECO:0000313" key="3">
    <source>
        <dbReference type="EMBL" id="TWJ11827.1"/>
    </source>
</evidence>
<dbReference type="Proteomes" id="UP000321617">
    <property type="component" value="Unassembled WGS sequence"/>
</dbReference>
<dbReference type="InterPro" id="IPR013431">
    <property type="entry name" value="Delta_60_rpt"/>
</dbReference>
<feature type="signal peptide" evidence="1">
    <location>
        <begin position="1"/>
        <end position="23"/>
    </location>
</feature>
<evidence type="ECO:0000313" key="4">
    <source>
        <dbReference type="Proteomes" id="UP000321617"/>
    </source>
</evidence>
<proteinExistence type="predicted"/>
<feature type="chain" id="PRO_5022195252" evidence="1">
    <location>
        <begin position="24"/>
        <end position="375"/>
    </location>
</feature>
<reference evidence="3 4" key="1">
    <citation type="journal article" date="2013" name="Stand. Genomic Sci.">
        <title>Genomic Encyclopedia of Type Strains, Phase I: The one thousand microbial genomes (KMG-I) project.</title>
        <authorList>
            <person name="Kyrpides N.C."/>
            <person name="Woyke T."/>
            <person name="Eisen J.A."/>
            <person name="Garrity G."/>
            <person name="Lilburn T.G."/>
            <person name="Beck B.J."/>
            <person name="Whitman W.B."/>
            <person name="Hugenholtz P."/>
            <person name="Klenk H.P."/>
        </authorList>
    </citation>
    <scope>NUCLEOTIDE SEQUENCE [LARGE SCALE GENOMIC DNA]</scope>
    <source>
        <strain evidence="3 4">DSM 45044</strain>
    </source>
</reference>
<evidence type="ECO:0000256" key="1">
    <source>
        <dbReference type="SAM" id="SignalP"/>
    </source>
</evidence>
<protein>
    <submittedName>
        <fullName evidence="3">Outer membrane protein assembly factor BamB</fullName>
    </submittedName>
</protein>
<gene>
    <name evidence="3" type="ORF">LX16_2564</name>
</gene>
<dbReference type="AlphaFoldDB" id="A0A562V1Z4"/>
<dbReference type="OrthoDB" id="5506986at2"/>
<organism evidence="3 4">
    <name type="scientific">Stackebrandtia albiflava</name>
    <dbReference type="NCBI Taxonomy" id="406432"/>
    <lineage>
        <taxon>Bacteria</taxon>
        <taxon>Bacillati</taxon>
        <taxon>Actinomycetota</taxon>
        <taxon>Actinomycetes</taxon>
        <taxon>Glycomycetales</taxon>
        <taxon>Glycomycetaceae</taxon>
        <taxon>Stackebrandtia</taxon>
    </lineage>
</organism>
<name>A0A562V1Z4_9ACTN</name>
<keyword evidence="1" id="KW-0732">Signal</keyword>
<dbReference type="Pfam" id="PF13360">
    <property type="entry name" value="PQQ_2"/>
    <property type="match status" value="1"/>
</dbReference>
<dbReference type="InterPro" id="IPR011047">
    <property type="entry name" value="Quinoprotein_ADH-like_sf"/>
</dbReference>
<dbReference type="RefSeq" id="WP_147138456.1">
    <property type="nucleotide sequence ID" value="NZ_BAABIJ010000002.1"/>
</dbReference>
<feature type="domain" description="Pyrrolo-quinoline quinone repeat" evidence="2">
    <location>
        <begin position="215"/>
        <end position="357"/>
    </location>
</feature>
<sequence length="375" mass="39358">MKRLIMCAGTAAVLLAGSAPATATEASDRPMASASFNDTVLAVVHHAGRVYAGGEFSYAFQSGRRLERHHLAATTTDGELTGFAPEVDGPVHALATDGRHLYAAGRFRAVDGVERRRLARFSLDTGELDPDFTVRVDALPRALEVHGDTLYLGGDFHTVDGQPRERLAAVSTDDGSLLPDFAPRFDQAVRTIDATNHRVYVGGGFTAVNGTAARNLAAVDPRDGSLVAGFAPRARGVVHDLDVSGPRVYAATGGPGGRVHAFESDGVTAWERAADGDVAAVTVRDGVVYAGGHFTKVCEGGEVDDRGDCLGVTEERQKFMAVTTENALRAWNPHADSVMGALTIASGDDVLVAGGDFLTFAAGTVRQRGLALFPS</sequence>
<dbReference type="Pfam" id="PF17164">
    <property type="entry name" value="DUF5122"/>
    <property type="match status" value="1"/>
</dbReference>
<dbReference type="Gene3D" id="2.130.10.10">
    <property type="entry name" value="YVTN repeat-like/Quinoprotein amine dehydrogenase"/>
    <property type="match status" value="1"/>
</dbReference>
<dbReference type="InterPro" id="IPR015943">
    <property type="entry name" value="WD40/YVTN_repeat-like_dom_sf"/>
</dbReference>